<dbReference type="Proteomes" id="UP000829517">
    <property type="component" value="Unassembled WGS sequence"/>
</dbReference>
<protein>
    <submittedName>
        <fullName evidence="1">Uncharacterized protein</fullName>
    </submittedName>
</protein>
<reference evidence="1 2" key="1">
    <citation type="submission" date="2021-01" db="EMBL/GenBank/DDBJ databases">
        <title>Genome sequencing of Joostella atrarenae M1-2 (= KCTC 23194).</title>
        <authorList>
            <person name="Zakaria M.R."/>
            <person name="Lam M.Q."/>
            <person name="Chong C.S."/>
        </authorList>
    </citation>
    <scope>NUCLEOTIDE SEQUENCE [LARGE SCALE GENOMIC DNA]</scope>
    <source>
        <strain evidence="1 2">M1-2</strain>
    </source>
</reference>
<name>A0ABS9J3I6_9FLAO</name>
<evidence type="ECO:0000313" key="1">
    <source>
        <dbReference type="EMBL" id="MCF8714991.1"/>
    </source>
</evidence>
<gene>
    <name evidence="1" type="ORF">JM658_09155</name>
</gene>
<dbReference type="SUPFAM" id="SSF56219">
    <property type="entry name" value="DNase I-like"/>
    <property type="match status" value="1"/>
</dbReference>
<evidence type="ECO:0000313" key="2">
    <source>
        <dbReference type="Proteomes" id="UP000829517"/>
    </source>
</evidence>
<organism evidence="1 2">
    <name type="scientific">Joostella atrarenae</name>
    <dbReference type="NCBI Taxonomy" id="679257"/>
    <lineage>
        <taxon>Bacteria</taxon>
        <taxon>Pseudomonadati</taxon>
        <taxon>Bacteroidota</taxon>
        <taxon>Flavobacteriia</taxon>
        <taxon>Flavobacteriales</taxon>
        <taxon>Flavobacteriaceae</taxon>
        <taxon>Joostella</taxon>
    </lineage>
</organism>
<dbReference type="PANTHER" id="PTHR12121">
    <property type="entry name" value="CARBON CATABOLITE REPRESSOR PROTEIN 4"/>
    <property type="match status" value="1"/>
</dbReference>
<dbReference type="InterPro" id="IPR050410">
    <property type="entry name" value="CCR4/nocturin_mRNA_transcr"/>
</dbReference>
<sequence>MGVTISLDEKKWFTIKRRISMLICFLTLGGVLYGQTDANKKAERSLSLMTYNLKFASSTHKPLWKDRREMQVALIKKYDPDIIGTQEGLKEQIDYLAEQLPAYAVMGEGRKGGDDDEHMAIFCKRDKFRLRELNNFALSRTPKILGSGPRVNPRIATMARFAFINMPDNENGNNYTEDYRGHWEDNKEFYIFNTHFFNGSIDTLARENAAKHNLLKDCLNGGKGIDWILYKGNV</sequence>
<comment type="caution">
    <text evidence="1">The sequence shown here is derived from an EMBL/GenBank/DDBJ whole genome shotgun (WGS) entry which is preliminary data.</text>
</comment>
<dbReference type="RefSeq" id="WP_236958957.1">
    <property type="nucleotide sequence ID" value="NZ_JAETXX010000005.1"/>
</dbReference>
<dbReference type="InterPro" id="IPR036691">
    <property type="entry name" value="Endo/exonu/phosph_ase_sf"/>
</dbReference>
<proteinExistence type="predicted"/>
<accession>A0ABS9J3I6</accession>
<dbReference type="Gene3D" id="3.60.10.10">
    <property type="entry name" value="Endonuclease/exonuclease/phosphatase"/>
    <property type="match status" value="1"/>
</dbReference>
<dbReference type="PANTHER" id="PTHR12121:SF36">
    <property type="entry name" value="ENDONUCLEASE_EXONUCLEASE_PHOSPHATASE DOMAIN-CONTAINING PROTEIN"/>
    <property type="match status" value="1"/>
</dbReference>
<dbReference type="EMBL" id="JAETXX010000005">
    <property type="protein sequence ID" value="MCF8714991.1"/>
    <property type="molecule type" value="Genomic_DNA"/>
</dbReference>
<keyword evidence="2" id="KW-1185">Reference proteome</keyword>